<dbReference type="PANTHER" id="PTHR10622:SF12">
    <property type="entry name" value="HET DOMAIN-CONTAINING PROTEIN"/>
    <property type="match status" value="1"/>
</dbReference>
<proteinExistence type="predicted"/>
<dbReference type="PANTHER" id="PTHR10622">
    <property type="entry name" value="HET DOMAIN-CONTAINING PROTEIN"/>
    <property type="match status" value="1"/>
</dbReference>
<protein>
    <submittedName>
        <fullName evidence="2">Het domain-containing protein</fullName>
    </submittedName>
</protein>
<reference evidence="2" key="1">
    <citation type="submission" date="2012-08" db="EMBL/GenBank/DDBJ databases">
        <title>Genome analysis of Colletotrichum orbiculare and Colletotrichum fructicola.</title>
        <authorList>
            <person name="Gan P.H.P."/>
            <person name="Ikeda K."/>
            <person name="Irieda H."/>
            <person name="Narusaka M."/>
            <person name="O'Connell R.J."/>
            <person name="Narusaka Y."/>
            <person name="Takano Y."/>
            <person name="Kubo Y."/>
            <person name="Shirasu K."/>
        </authorList>
    </citation>
    <scope>NUCLEOTIDE SEQUENCE</scope>
    <source>
        <strain evidence="2">Nara gc5</strain>
    </source>
</reference>
<feature type="domain" description="Heterokaryon incompatibility" evidence="1">
    <location>
        <begin position="12"/>
        <end position="96"/>
    </location>
</feature>
<dbReference type="HOGENOM" id="CLU_000288_138_11_1"/>
<sequence>METFYGRKKPYYAILSHTWEDEEVTLQDWNSWGRNRMKGFHKIRMTCQLAASQGILYAWIDTCCIDKSNSAELSEAINSMYKWYQRAYVCFAYLSDFRLAASNAPRDAMFLGTYLRGCRWFHRGWTLQELIAPSSILFYQQNWEYVGNKTDWNGALSRVTGISPQAIDHYKPGDYSIAERMSWASKRETTREEDKAYCLLGIFDVNMPMLYGEGAKAFRRLQEVIIQTGYDVSIFVWTRPYTVTKPIWAGDGHQIYGAFAEGAEDFHLIPAELVRRQWNEVSVTNAGVKLTLDLCLVSMPGTGRMSYVLPISRSSLRPDGRSYLCAQGVELRMMSAGRFVREGLEKLVEIPIDGKTADGETKMVRWIRCPDVYILIASPHLMISGLLQDASYQHYFAFPPGCRVVKEWPSGSWNDAESKFMMSIGEPNYGSCLVETQSPMPADAGSARHCQTRVGEFMFLFSSLPADNSTSGKKSQQDLQCTIVGYREYQLMIDSINLRMGAGGMDVKEMRRTLRNYAIPRQRTAAVPVEGAEQYIYTSVSFDSESGFAFRSSLIALENEQQPWCV</sequence>
<dbReference type="STRING" id="1213859.L2FXM1"/>
<dbReference type="Pfam" id="PF06985">
    <property type="entry name" value="HET"/>
    <property type="match status" value="1"/>
</dbReference>
<gene>
    <name evidence="2" type="ORF">CGGC5_8893</name>
</gene>
<accession>L2FXM1</accession>
<evidence type="ECO:0000259" key="1">
    <source>
        <dbReference type="Pfam" id="PF06985"/>
    </source>
</evidence>
<dbReference type="EMBL" id="KB020783">
    <property type="protein sequence ID" value="ELA30870.1"/>
    <property type="molecule type" value="Genomic_DNA"/>
</dbReference>
<dbReference type="InterPro" id="IPR010730">
    <property type="entry name" value="HET"/>
</dbReference>
<organism evidence="2">
    <name type="scientific">Colletotrichum fructicola (strain Nara gc5)</name>
    <name type="common">Anthracnose fungus</name>
    <name type="synonym">Colletotrichum gloeosporioides (strain Nara gc5)</name>
    <dbReference type="NCBI Taxonomy" id="1213859"/>
    <lineage>
        <taxon>Eukaryota</taxon>
        <taxon>Fungi</taxon>
        <taxon>Dikarya</taxon>
        <taxon>Ascomycota</taxon>
        <taxon>Pezizomycotina</taxon>
        <taxon>Sordariomycetes</taxon>
        <taxon>Hypocreomycetidae</taxon>
        <taxon>Glomerellales</taxon>
        <taxon>Glomerellaceae</taxon>
        <taxon>Colletotrichum</taxon>
        <taxon>Colletotrichum gloeosporioides species complex</taxon>
    </lineage>
</organism>
<name>L2FXM1_COLFN</name>
<evidence type="ECO:0000313" key="2">
    <source>
        <dbReference type="EMBL" id="ELA30870.1"/>
    </source>
</evidence>
<dbReference type="AlphaFoldDB" id="L2FXM1"/>